<reference evidence="1 2" key="1">
    <citation type="journal article" date="2022" name="DNA Res.">
        <title>Chromosomal-level genome assembly of the orchid tree Bauhinia variegata (Leguminosae; Cercidoideae) supports the allotetraploid origin hypothesis of Bauhinia.</title>
        <authorList>
            <person name="Zhong Y."/>
            <person name="Chen Y."/>
            <person name="Zheng D."/>
            <person name="Pang J."/>
            <person name="Liu Y."/>
            <person name="Luo S."/>
            <person name="Meng S."/>
            <person name="Qian L."/>
            <person name="Wei D."/>
            <person name="Dai S."/>
            <person name="Zhou R."/>
        </authorList>
    </citation>
    <scope>NUCLEOTIDE SEQUENCE [LARGE SCALE GENOMIC DNA]</scope>
    <source>
        <strain evidence="1">BV-YZ2020</strain>
    </source>
</reference>
<dbReference type="Proteomes" id="UP000828941">
    <property type="component" value="Chromosome 9"/>
</dbReference>
<sequence length="174" mass="19439">MVGLNTPGNDHGNDAGSVMRPREKSLEVPASEFDHYSFIPSNDITPVEAMYYEGRNLQHPVVQNPVVHHEATYNFYNLSAGYRSNLDGQQPQVVNSEIRAENDAVPTPGVEGENTGGDLQYYVKDTFQNELDRPIDHSFLGSPINSLSLNYGDFDTLIGDDFFNEEDMIKYFGA</sequence>
<evidence type="ECO:0000313" key="1">
    <source>
        <dbReference type="EMBL" id="KAI4322063.1"/>
    </source>
</evidence>
<organism evidence="1 2">
    <name type="scientific">Bauhinia variegata</name>
    <name type="common">Purple orchid tree</name>
    <name type="synonym">Phanera variegata</name>
    <dbReference type="NCBI Taxonomy" id="167791"/>
    <lineage>
        <taxon>Eukaryota</taxon>
        <taxon>Viridiplantae</taxon>
        <taxon>Streptophyta</taxon>
        <taxon>Embryophyta</taxon>
        <taxon>Tracheophyta</taxon>
        <taxon>Spermatophyta</taxon>
        <taxon>Magnoliopsida</taxon>
        <taxon>eudicotyledons</taxon>
        <taxon>Gunneridae</taxon>
        <taxon>Pentapetalae</taxon>
        <taxon>rosids</taxon>
        <taxon>fabids</taxon>
        <taxon>Fabales</taxon>
        <taxon>Fabaceae</taxon>
        <taxon>Cercidoideae</taxon>
        <taxon>Cercideae</taxon>
        <taxon>Bauhiniinae</taxon>
        <taxon>Bauhinia</taxon>
    </lineage>
</organism>
<evidence type="ECO:0000313" key="2">
    <source>
        <dbReference type="Proteomes" id="UP000828941"/>
    </source>
</evidence>
<protein>
    <submittedName>
        <fullName evidence="1">Uncharacterized protein</fullName>
    </submittedName>
</protein>
<gene>
    <name evidence="1" type="ORF">L6164_021786</name>
</gene>
<dbReference type="EMBL" id="CM039434">
    <property type="protein sequence ID" value="KAI4322063.1"/>
    <property type="molecule type" value="Genomic_DNA"/>
</dbReference>
<comment type="caution">
    <text evidence="1">The sequence shown here is derived from an EMBL/GenBank/DDBJ whole genome shotgun (WGS) entry which is preliminary data.</text>
</comment>
<keyword evidence="2" id="KW-1185">Reference proteome</keyword>
<name>A0ACB9MCV8_BAUVA</name>
<accession>A0ACB9MCV8</accession>
<proteinExistence type="predicted"/>